<gene>
    <name evidence="1" type="ORF">SDC9_58429</name>
</gene>
<reference evidence="1" key="1">
    <citation type="submission" date="2019-08" db="EMBL/GenBank/DDBJ databases">
        <authorList>
            <person name="Kucharzyk K."/>
            <person name="Murdoch R.W."/>
            <person name="Higgins S."/>
            <person name="Loffler F."/>
        </authorList>
    </citation>
    <scope>NUCLEOTIDE SEQUENCE</scope>
</reference>
<name>A0A644X8C5_9ZZZZ</name>
<organism evidence="1">
    <name type="scientific">bioreactor metagenome</name>
    <dbReference type="NCBI Taxonomy" id="1076179"/>
    <lineage>
        <taxon>unclassified sequences</taxon>
        <taxon>metagenomes</taxon>
        <taxon>ecological metagenomes</taxon>
    </lineage>
</organism>
<comment type="caution">
    <text evidence="1">The sequence shown here is derived from an EMBL/GenBank/DDBJ whole genome shotgun (WGS) entry which is preliminary data.</text>
</comment>
<dbReference type="EMBL" id="VSSQ01001919">
    <property type="protein sequence ID" value="MPM12078.1"/>
    <property type="molecule type" value="Genomic_DNA"/>
</dbReference>
<evidence type="ECO:0000313" key="1">
    <source>
        <dbReference type="EMBL" id="MPM12078.1"/>
    </source>
</evidence>
<proteinExistence type="predicted"/>
<dbReference type="AlphaFoldDB" id="A0A644X8C5"/>
<sequence>MSIPKTPRGLSNTITRIRTSLSTFKREYGWIDDGAGARYYLAYLYFLLNDTRRSSEYMRWFNREFPDDIGEPVQLLCMALMLHRMGKDGSSMLGRTMYSNIYLLPFILDEKAEQVDMWYGCNYEESDYLDEMPKEIVNAITDEDSQWLYEVYHSDKLQAALHRLIEINKKLLSERQGVRRSTLVTELSNLQKSFT</sequence>
<protein>
    <submittedName>
        <fullName evidence="1">Uncharacterized protein</fullName>
    </submittedName>
</protein>
<accession>A0A644X8C5</accession>